<reference evidence="1 2" key="1">
    <citation type="submission" date="2016-11" db="EMBL/GenBank/DDBJ databases">
        <title>Trade-off between light-utilization and light-protection in marine flavobacteria.</title>
        <authorList>
            <person name="Kumagai Y."/>
        </authorList>
    </citation>
    <scope>NUCLEOTIDE SEQUENCE [LARGE SCALE GENOMIC DNA]</scope>
    <source>
        <strain evidence="1 2">JCM 13191</strain>
    </source>
</reference>
<keyword evidence="1" id="KW-0808">Transferase</keyword>
<dbReference type="SUPFAM" id="SSF53335">
    <property type="entry name" value="S-adenosyl-L-methionine-dependent methyltransferases"/>
    <property type="match status" value="1"/>
</dbReference>
<evidence type="ECO:0000313" key="2">
    <source>
        <dbReference type="Proteomes" id="UP000193431"/>
    </source>
</evidence>
<dbReference type="GO" id="GO:0008168">
    <property type="term" value="F:methyltransferase activity"/>
    <property type="evidence" value="ECO:0007669"/>
    <property type="project" value="UniProtKB-KW"/>
</dbReference>
<keyword evidence="2" id="KW-1185">Reference proteome</keyword>
<accession>A0A1W6MPF2</accession>
<dbReference type="GO" id="GO:0032259">
    <property type="term" value="P:methylation"/>
    <property type="evidence" value="ECO:0007669"/>
    <property type="project" value="UniProtKB-KW"/>
</dbReference>
<dbReference type="STRING" id="331648.BST97_11015"/>
<keyword evidence="1" id="KW-0489">Methyltransferase</keyword>
<sequence>MNFDRPILKLRDYFLSGEDFQLLKDSDTQILKTLPVPENLDSYYESDEYLSHSKKTDSFFARCYAFAKAVNLKSKSKLIAQYAGRKPVLDIGAGVGDLVKELKIAGLDAEGFEPNSKARKIALDQGVHLKSSLENEEQDLYGLISMYHVLEHVPDIIAQKRQIENLLMPDGILILALPNYDSWDAKFFKKYWAAYDVPRHLFHFNRQAVTNFFNDKFELLEEKPLWFDSLYVSILSARYKKMPLPFITGIILGLWSNLRALFNQEYSSIAYILKKRDFKA</sequence>
<organism evidence="1 2">
    <name type="scientific">Nonlabens spongiae</name>
    <dbReference type="NCBI Taxonomy" id="331648"/>
    <lineage>
        <taxon>Bacteria</taxon>
        <taxon>Pseudomonadati</taxon>
        <taxon>Bacteroidota</taxon>
        <taxon>Flavobacteriia</taxon>
        <taxon>Flavobacteriales</taxon>
        <taxon>Flavobacteriaceae</taxon>
        <taxon>Nonlabens</taxon>
    </lineage>
</organism>
<dbReference type="Pfam" id="PF13489">
    <property type="entry name" value="Methyltransf_23"/>
    <property type="match status" value="1"/>
</dbReference>
<name>A0A1W6MPF2_9FLAO</name>
<dbReference type="EMBL" id="CP019344">
    <property type="protein sequence ID" value="ARN79457.1"/>
    <property type="molecule type" value="Genomic_DNA"/>
</dbReference>
<proteinExistence type="predicted"/>
<evidence type="ECO:0000313" key="1">
    <source>
        <dbReference type="EMBL" id="ARN79457.1"/>
    </source>
</evidence>
<dbReference type="Proteomes" id="UP000193431">
    <property type="component" value="Chromosome"/>
</dbReference>
<gene>
    <name evidence="1" type="ORF">BST97_11015</name>
</gene>
<dbReference type="Gene3D" id="3.40.50.150">
    <property type="entry name" value="Vaccinia Virus protein VP39"/>
    <property type="match status" value="1"/>
</dbReference>
<dbReference type="AlphaFoldDB" id="A0A1W6MPF2"/>
<dbReference type="InterPro" id="IPR029063">
    <property type="entry name" value="SAM-dependent_MTases_sf"/>
</dbReference>
<protein>
    <submittedName>
        <fullName evidence="1">Methyltransferase</fullName>
    </submittedName>
</protein>